<dbReference type="STRING" id="947033.Lste_2981"/>
<dbReference type="AlphaFoldDB" id="A0A0W0ZCH7"/>
<dbReference type="RefSeq" id="WP_058511830.1">
    <property type="nucleotide sequence ID" value="NZ_LNYY01000021.1"/>
</dbReference>
<proteinExistence type="predicted"/>
<protein>
    <submittedName>
        <fullName evidence="1">Uncharacterized protein</fullName>
    </submittedName>
</protein>
<gene>
    <name evidence="1" type="ORF">Lste_2981</name>
</gene>
<name>A0A0W0ZCH7_9GAMM</name>
<dbReference type="EMBL" id="LNYY01000021">
    <property type="protein sequence ID" value="KTD66775.1"/>
    <property type="molecule type" value="Genomic_DNA"/>
</dbReference>
<keyword evidence="2" id="KW-1185">Reference proteome</keyword>
<reference evidence="1 2" key="1">
    <citation type="submission" date="2015-11" db="EMBL/GenBank/DDBJ databases">
        <title>Genomic analysis of 38 Legionella species identifies large and diverse effector repertoires.</title>
        <authorList>
            <person name="Burstein D."/>
            <person name="Amaro F."/>
            <person name="Zusman T."/>
            <person name="Lifshitz Z."/>
            <person name="Cohen O."/>
            <person name="Gilbert J.A."/>
            <person name="Pupko T."/>
            <person name="Shuman H.A."/>
            <person name="Segal G."/>
        </authorList>
    </citation>
    <scope>NUCLEOTIDE SEQUENCE [LARGE SCALE GENOMIC DNA]</scope>
    <source>
        <strain evidence="1 2">IMVS3376</strain>
    </source>
</reference>
<sequence>MEMNTKLQIYKGIIQYILESTNYSLQNIADLSNSSIKNIRTIYCDNVVPTNFSSDMQLVRLYQMILEIHIQEKQFKKYLPLPKSFRQINVSMGDLQ</sequence>
<organism evidence="1 2">
    <name type="scientific">Legionella steelei</name>
    <dbReference type="NCBI Taxonomy" id="947033"/>
    <lineage>
        <taxon>Bacteria</taxon>
        <taxon>Pseudomonadati</taxon>
        <taxon>Pseudomonadota</taxon>
        <taxon>Gammaproteobacteria</taxon>
        <taxon>Legionellales</taxon>
        <taxon>Legionellaceae</taxon>
        <taxon>Legionella</taxon>
    </lineage>
</organism>
<dbReference type="Proteomes" id="UP000054926">
    <property type="component" value="Unassembled WGS sequence"/>
</dbReference>
<accession>A0A0W0ZCH7</accession>
<dbReference type="PATRIC" id="fig|947033.5.peg.3156"/>
<evidence type="ECO:0000313" key="1">
    <source>
        <dbReference type="EMBL" id="KTD66775.1"/>
    </source>
</evidence>
<evidence type="ECO:0000313" key="2">
    <source>
        <dbReference type="Proteomes" id="UP000054926"/>
    </source>
</evidence>
<dbReference type="OrthoDB" id="5643102at2"/>
<comment type="caution">
    <text evidence="1">The sequence shown here is derived from an EMBL/GenBank/DDBJ whole genome shotgun (WGS) entry which is preliminary data.</text>
</comment>